<feature type="region of interest" description="Disordered" evidence="1">
    <location>
        <begin position="1"/>
        <end position="51"/>
    </location>
</feature>
<accession>A0ABN9PWP2</accession>
<evidence type="ECO:0000256" key="1">
    <source>
        <dbReference type="SAM" id="MobiDB-lite"/>
    </source>
</evidence>
<name>A0ABN9PWP2_9DINO</name>
<feature type="compositionally biased region" description="Basic residues" evidence="1">
    <location>
        <begin position="380"/>
        <end position="391"/>
    </location>
</feature>
<comment type="caution">
    <text evidence="2">The sequence shown here is derived from an EMBL/GenBank/DDBJ whole genome shotgun (WGS) entry which is preliminary data.</text>
</comment>
<proteinExistence type="predicted"/>
<sequence>MKRKDAAAGSTADDAASVVTGRRGAKKTKAEAGDAKGPKAGAPTPGTAGEIPKKLSPCARCGVQATEIGADNWAFIIIKTDKKGVVTETTMYGNGCKKCWCVYNIGFSMDGTWAHVCQQCHHKKDYNDAFEKACVVWEKSTDPSQKDFFPRHVTKNLMAGAKAFVRMRGLRPSEFLARFGKEYQELGFVAKDLPQPFYSQEKFKGVLIHDDGSFGAAGVSYELYFNIEVEDQEVFVDPSRQLCDKHAAKMLDYLTCPSKNEDAFVKLCRNASLTVDDVNGKIQELAAPPCASEAAVETPSKAGGSADGFGETLSAVNVPTLASRAVAAQKKSSGKTIVEEKGPARSPARSPRDSDAVRSVLGDDDKLNIDAILSGSTKQGHSRRRMREKEQ</sequence>
<reference evidence="2" key="1">
    <citation type="submission" date="2023-10" db="EMBL/GenBank/DDBJ databases">
        <authorList>
            <person name="Chen Y."/>
            <person name="Shah S."/>
            <person name="Dougan E. K."/>
            <person name="Thang M."/>
            <person name="Chan C."/>
        </authorList>
    </citation>
    <scope>NUCLEOTIDE SEQUENCE [LARGE SCALE GENOMIC DNA]</scope>
</reference>
<feature type="region of interest" description="Disordered" evidence="1">
    <location>
        <begin position="328"/>
        <end position="358"/>
    </location>
</feature>
<organism evidence="2 3">
    <name type="scientific">Prorocentrum cordatum</name>
    <dbReference type="NCBI Taxonomy" id="2364126"/>
    <lineage>
        <taxon>Eukaryota</taxon>
        <taxon>Sar</taxon>
        <taxon>Alveolata</taxon>
        <taxon>Dinophyceae</taxon>
        <taxon>Prorocentrales</taxon>
        <taxon>Prorocentraceae</taxon>
        <taxon>Prorocentrum</taxon>
    </lineage>
</organism>
<keyword evidence="3" id="KW-1185">Reference proteome</keyword>
<feature type="compositionally biased region" description="Low complexity" evidence="1">
    <location>
        <begin position="38"/>
        <end position="50"/>
    </location>
</feature>
<evidence type="ECO:0000313" key="2">
    <source>
        <dbReference type="EMBL" id="CAK0797688.1"/>
    </source>
</evidence>
<gene>
    <name evidence="2" type="ORF">PCOR1329_LOCUS6699</name>
</gene>
<evidence type="ECO:0000313" key="3">
    <source>
        <dbReference type="Proteomes" id="UP001189429"/>
    </source>
</evidence>
<protein>
    <submittedName>
        <fullName evidence="2">Uncharacterized protein</fullName>
    </submittedName>
</protein>
<feature type="compositionally biased region" description="Basic and acidic residues" evidence="1">
    <location>
        <begin position="28"/>
        <end position="37"/>
    </location>
</feature>
<feature type="compositionally biased region" description="Low complexity" evidence="1">
    <location>
        <begin position="7"/>
        <end position="17"/>
    </location>
</feature>
<dbReference type="Proteomes" id="UP001189429">
    <property type="component" value="Unassembled WGS sequence"/>
</dbReference>
<dbReference type="EMBL" id="CAUYUJ010001793">
    <property type="protein sequence ID" value="CAK0797688.1"/>
    <property type="molecule type" value="Genomic_DNA"/>
</dbReference>
<feature type="region of interest" description="Disordered" evidence="1">
    <location>
        <begin position="370"/>
        <end position="391"/>
    </location>
</feature>